<dbReference type="NCBIfam" id="TIGR01493">
    <property type="entry name" value="HAD-SF-IA-v2"/>
    <property type="match status" value="1"/>
</dbReference>
<accession>A0A3A4KT71</accession>
<dbReference type="GO" id="GO:0019120">
    <property type="term" value="F:hydrolase activity, acting on acid halide bonds, in C-halide compounds"/>
    <property type="evidence" value="ECO:0007669"/>
    <property type="project" value="InterPro"/>
</dbReference>
<dbReference type="Gene3D" id="3.40.50.1000">
    <property type="entry name" value="HAD superfamily/HAD-like"/>
    <property type="match status" value="1"/>
</dbReference>
<reference evidence="3 4" key="1">
    <citation type="submission" date="2018-09" db="EMBL/GenBank/DDBJ databases">
        <title>YIM PH21274 draft genome.</title>
        <authorList>
            <person name="Miao C."/>
        </authorList>
    </citation>
    <scope>NUCLEOTIDE SEQUENCE [LARGE SCALE GENOMIC DNA]</scope>
    <source>
        <strain evidence="3 4">YIM PH 21724</strain>
    </source>
</reference>
<sequence length="213" mass="23910">MRGQCHQPARRPRRDRIPHRTRHHRNPRRTLTAELSDGSGRLRCTVHSIYRAGLDELLGEYGIELTEASREELTASWRELAPWPDTVPGLHRLREHFVLATLSNADVSSVVNITARGDLPWHAVFTAEMVGAFKPDPACYLLAARYLGLAPDRIMMVASHKYDIRAAASLGLRTAFVARPREFGDPALADTEFSDEFDINARDFLDLADQLGA</sequence>
<keyword evidence="4" id="KW-1185">Reference proteome</keyword>
<feature type="region of interest" description="Disordered" evidence="2">
    <location>
        <begin position="1"/>
        <end position="27"/>
    </location>
</feature>
<gene>
    <name evidence="3" type="ORF">D5S18_03175</name>
</gene>
<dbReference type="SUPFAM" id="SSF56784">
    <property type="entry name" value="HAD-like"/>
    <property type="match status" value="1"/>
</dbReference>
<protein>
    <submittedName>
        <fullName evidence="3">Haloacid dehalogenase type II</fullName>
    </submittedName>
</protein>
<dbReference type="EMBL" id="QZFU01000010">
    <property type="protein sequence ID" value="RJO79345.1"/>
    <property type="molecule type" value="Genomic_DNA"/>
</dbReference>
<evidence type="ECO:0000313" key="4">
    <source>
        <dbReference type="Proteomes" id="UP000266677"/>
    </source>
</evidence>
<dbReference type="NCBIfam" id="TIGR01428">
    <property type="entry name" value="HAD_type_II"/>
    <property type="match status" value="1"/>
</dbReference>
<evidence type="ECO:0000256" key="1">
    <source>
        <dbReference type="ARBA" id="ARBA00022801"/>
    </source>
</evidence>
<dbReference type="PANTHER" id="PTHR43316:SF3">
    <property type="entry name" value="HALOACID DEHALOGENASE, TYPE II (AFU_ORTHOLOGUE AFUA_2G07750)-RELATED"/>
    <property type="match status" value="1"/>
</dbReference>
<organism evidence="3 4">
    <name type="scientific">Nocardia panacis</name>
    <dbReference type="NCBI Taxonomy" id="2340916"/>
    <lineage>
        <taxon>Bacteria</taxon>
        <taxon>Bacillati</taxon>
        <taxon>Actinomycetota</taxon>
        <taxon>Actinomycetes</taxon>
        <taxon>Mycobacteriales</taxon>
        <taxon>Nocardiaceae</taxon>
        <taxon>Nocardia</taxon>
    </lineage>
</organism>
<evidence type="ECO:0000256" key="2">
    <source>
        <dbReference type="SAM" id="MobiDB-lite"/>
    </source>
</evidence>
<dbReference type="InterPro" id="IPR006439">
    <property type="entry name" value="HAD-SF_hydro_IA"/>
</dbReference>
<dbReference type="AlphaFoldDB" id="A0A3A4KT71"/>
<name>A0A3A4KT71_9NOCA</name>
<comment type="caution">
    <text evidence="3">The sequence shown here is derived from an EMBL/GenBank/DDBJ whole genome shotgun (WGS) entry which is preliminary data.</text>
</comment>
<dbReference type="Proteomes" id="UP000266677">
    <property type="component" value="Unassembled WGS sequence"/>
</dbReference>
<dbReference type="InterPro" id="IPR006328">
    <property type="entry name" value="2-HAD"/>
</dbReference>
<dbReference type="Pfam" id="PF00702">
    <property type="entry name" value="Hydrolase"/>
    <property type="match status" value="1"/>
</dbReference>
<dbReference type="OrthoDB" id="3774052at2"/>
<dbReference type="InterPro" id="IPR051540">
    <property type="entry name" value="S-2-haloacid_dehalogenase"/>
</dbReference>
<feature type="compositionally biased region" description="Basic residues" evidence="2">
    <location>
        <begin position="8"/>
        <end position="27"/>
    </location>
</feature>
<keyword evidence="1" id="KW-0378">Hydrolase</keyword>
<dbReference type="PANTHER" id="PTHR43316">
    <property type="entry name" value="HYDROLASE, HALOACID DELAHOGENASE-RELATED"/>
    <property type="match status" value="1"/>
</dbReference>
<evidence type="ECO:0000313" key="3">
    <source>
        <dbReference type="EMBL" id="RJO79345.1"/>
    </source>
</evidence>
<dbReference type="InterPro" id="IPR023214">
    <property type="entry name" value="HAD_sf"/>
</dbReference>
<dbReference type="InterPro" id="IPR036412">
    <property type="entry name" value="HAD-like_sf"/>
</dbReference>
<proteinExistence type="predicted"/>